<dbReference type="InterPro" id="IPR036875">
    <property type="entry name" value="Znf_CCHC_sf"/>
</dbReference>
<organism evidence="5 6">
    <name type="scientific">Trifolium medium</name>
    <dbReference type="NCBI Taxonomy" id="97028"/>
    <lineage>
        <taxon>Eukaryota</taxon>
        <taxon>Viridiplantae</taxon>
        <taxon>Streptophyta</taxon>
        <taxon>Embryophyta</taxon>
        <taxon>Tracheophyta</taxon>
        <taxon>Spermatophyta</taxon>
        <taxon>Magnoliopsida</taxon>
        <taxon>eudicotyledons</taxon>
        <taxon>Gunneridae</taxon>
        <taxon>Pentapetalae</taxon>
        <taxon>rosids</taxon>
        <taxon>fabids</taxon>
        <taxon>Fabales</taxon>
        <taxon>Fabaceae</taxon>
        <taxon>Papilionoideae</taxon>
        <taxon>50 kb inversion clade</taxon>
        <taxon>NPAAA clade</taxon>
        <taxon>Hologalegina</taxon>
        <taxon>IRL clade</taxon>
        <taxon>Trifolieae</taxon>
        <taxon>Trifolium</taxon>
    </lineage>
</organism>
<dbReference type="InterPro" id="IPR039537">
    <property type="entry name" value="Retrotran_Ty1/copia-like"/>
</dbReference>
<dbReference type="GO" id="GO:0008270">
    <property type="term" value="F:zinc ion binding"/>
    <property type="evidence" value="ECO:0007669"/>
    <property type="project" value="UniProtKB-KW"/>
</dbReference>
<keyword evidence="1" id="KW-0863">Zinc-finger</keyword>
<feature type="region of interest" description="Disordered" evidence="2">
    <location>
        <begin position="61"/>
        <end position="96"/>
    </location>
</feature>
<feature type="domain" description="Integrase catalytic" evidence="4">
    <location>
        <begin position="154"/>
        <end position="350"/>
    </location>
</feature>
<dbReference type="Gene3D" id="3.30.420.10">
    <property type="entry name" value="Ribonuclease H-like superfamily/Ribonuclease H"/>
    <property type="match status" value="1"/>
</dbReference>
<dbReference type="EMBL" id="LXQA010008474">
    <property type="protein sequence ID" value="MCH85421.1"/>
    <property type="molecule type" value="Genomic_DNA"/>
</dbReference>
<dbReference type="InterPro" id="IPR001878">
    <property type="entry name" value="Znf_CCHC"/>
</dbReference>
<dbReference type="InterPro" id="IPR057670">
    <property type="entry name" value="SH3_retrovirus"/>
</dbReference>
<sequence length="449" mass="52215">FDFIVVAIQEAKDVKTMEIEEFQSSLEAHEMLVIERGSETTTQQALQAQFTNKDGYENYSKMKGKGKFKNGNWSKTDENGESSKVGGGSGNNQDNKKEFDKRKIQCYNCEKFGHYAYECWYKKDGKKSHKGEEKANMAQDNSDSEVVLLMATTCEGNPLCEDWYRRYCYQKEGWEEDTDLKSIQNAKEVCMSTISDKDINWLWHMRYGHLNFRSLDEHTRMFWLYTIKFKSEALEVFKKFKVLAEKESEKAIKILRTDGGGEYTSKYFEESCVREGTTHEVTSPYTPQHNGLAERRNRTILDMARSMLKQKNMQHKFWGEAMNIAAYILNKFPTKKLKNKVPEEAYNGRKPNVKHLKVFGSICYKHIPNAKRSKLDNKSDKMILIGYHSTGAYKLYDPKTPKVQISRDVIVNETEAWNLESIFEIRNVNSQIFTESDQSKDSEDNVEET</sequence>
<gene>
    <name evidence="5" type="ORF">A2U01_0006267</name>
</gene>
<dbReference type="PROSITE" id="PS50158">
    <property type="entry name" value="ZF_CCHC"/>
    <property type="match status" value="1"/>
</dbReference>
<keyword evidence="1" id="KW-0862">Zinc</keyword>
<evidence type="ECO:0000256" key="2">
    <source>
        <dbReference type="SAM" id="MobiDB-lite"/>
    </source>
</evidence>
<proteinExistence type="predicted"/>
<dbReference type="PANTHER" id="PTHR42648:SF18">
    <property type="entry name" value="RETROTRANSPOSON, UNCLASSIFIED-LIKE PROTEIN"/>
    <property type="match status" value="1"/>
</dbReference>
<evidence type="ECO:0000259" key="4">
    <source>
        <dbReference type="PROSITE" id="PS50994"/>
    </source>
</evidence>
<feature type="domain" description="CCHC-type" evidence="3">
    <location>
        <begin position="106"/>
        <end position="119"/>
    </location>
</feature>
<evidence type="ECO:0000259" key="3">
    <source>
        <dbReference type="PROSITE" id="PS50158"/>
    </source>
</evidence>
<dbReference type="PANTHER" id="PTHR42648">
    <property type="entry name" value="TRANSPOSASE, PUTATIVE-RELATED"/>
    <property type="match status" value="1"/>
</dbReference>
<dbReference type="Pfam" id="PF25597">
    <property type="entry name" value="SH3_retrovirus"/>
    <property type="match status" value="1"/>
</dbReference>
<dbReference type="PROSITE" id="PS50994">
    <property type="entry name" value="INTEGRASE"/>
    <property type="match status" value="1"/>
</dbReference>
<dbReference type="InterPro" id="IPR012337">
    <property type="entry name" value="RNaseH-like_sf"/>
</dbReference>
<dbReference type="AlphaFoldDB" id="A0A392MDP7"/>
<dbReference type="SUPFAM" id="SSF57756">
    <property type="entry name" value="Retrovirus zinc finger-like domains"/>
    <property type="match status" value="1"/>
</dbReference>
<evidence type="ECO:0000313" key="6">
    <source>
        <dbReference type="Proteomes" id="UP000265520"/>
    </source>
</evidence>
<evidence type="ECO:0000313" key="5">
    <source>
        <dbReference type="EMBL" id="MCH85421.1"/>
    </source>
</evidence>
<reference evidence="5 6" key="1">
    <citation type="journal article" date="2018" name="Front. Plant Sci.">
        <title>Red Clover (Trifolium pratense) and Zigzag Clover (T. medium) - A Picture of Genomic Similarities and Differences.</title>
        <authorList>
            <person name="Dluhosova J."/>
            <person name="Istvanek J."/>
            <person name="Nedelnik J."/>
            <person name="Repkova J."/>
        </authorList>
    </citation>
    <scope>NUCLEOTIDE SEQUENCE [LARGE SCALE GENOMIC DNA]</scope>
    <source>
        <strain evidence="6">cv. 10/8</strain>
        <tissue evidence="5">Leaf</tissue>
    </source>
</reference>
<keyword evidence="6" id="KW-1185">Reference proteome</keyword>
<comment type="caution">
    <text evidence="5">The sequence shown here is derived from an EMBL/GenBank/DDBJ whole genome shotgun (WGS) entry which is preliminary data.</text>
</comment>
<feature type="non-terminal residue" evidence="5">
    <location>
        <position position="1"/>
    </location>
</feature>
<dbReference type="Gene3D" id="4.10.60.10">
    <property type="entry name" value="Zinc finger, CCHC-type"/>
    <property type="match status" value="1"/>
</dbReference>
<dbReference type="GO" id="GO:0015074">
    <property type="term" value="P:DNA integration"/>
    <property type="evidence" value="ECO:0007669"/>
    <property type="project" value="InterPro"/>
</dbReference>
<dbReference type="InterPro" id="IPR036397">
    <property type="entry name" value="RNaseH_sf"/>
</dbReference>
<dbReference type="Proteomes" id="UP000265520">
    <property type="component" value="Unassembled WGS sequence"/>
</dbReference>
<keyword evidence="1" id="KW-0479">Metal-binding</keyword>
<dbReference type="InterPro" id="IPR001584">
    <property type="entry name" value="Integrase_cat-core"/>
</dbReference>
<evidence type="ECO:0000256" key="1">
    <source>
        <dbReference type="PROSITE-ProRule" id="PRU00047"/>
    </source>
</evidence>
<accession>A0A392MDP7</accession>
<name>A0A392MDP7_9FABA</name>
<dbReference type="GO" id="GO:0003676">
    <property type="term" value="F:nucleic acid binding"/>
    <property type="evidence" value="ECO:0007669"/>
    <property type="project" value="InterPro"/>
</dbReference>
<dbReference type="SUPFAM" id="SSF53098">
    <property type="entry name" value="Ribonuclease H-like"/>
    <property type="match status" value="1"/>
</dbReference>
<feature type="non-terminal residue" evidence="5">
    <location>
        <position position="449"/>
    </location>
</feature>
<protein>
    <submittedName>
        <fullName evidence="5">Retrovirus-related Pol polyprotein from transposon TNT 1-94</fullName>
    </submittedName>
</protein>